<organism evidence="3">
    <name type="scientific">Francisella tularensis subsp. holarctica</name>
    <dbReference type="NCBI Taxonomy" id="119857"/>
    <lineage>
        <taxon>Bacteria</taxon>
        <taxon>Pseudomonadati</taxon>
        <taxon>Pseudomonadota</taxon>
        <taxon>Gammaproteobacteria</taxon>
        <taxon>Thiotrichales</taxon>
        <taxon>Francisellaceae</taxon>
        <taxon>Francisella</taxon>
    </lineage>
</organism>
<dbReference type="Pfam" id="PF04351">
    <property type="entry name" value="PilP"/>
    <property type="match status" value="1"/>
</dbReference>
<reference evidence="3" key="1">
    <citation type="submission" date="2019-08" db="EMBL/GenBank/DDBJ databases">
        <authorList>
            <person name="Busch A."/>
        </authorList>
    </citation>
    <scope>NUCLEOTIDE SEQUENCE</scope>
    <source>
        <strain evidence="3">15T0085</strain>
        <strain evidence="2">17T1429</strain>
    </source>
</reference>
<evidence type="ECO:0000256" key="1">
    <source>
        <dbReference type="SAM" id="SignalP"/>
    </source>
</evidence>
<name>A0A0B6E524_FRATU</name>
<feature type="chain" id="PRO_5009757592" evidence="1">
    <location>
        <begin position="25"/>
        <end position="196"/>
    </location>
</feature>
<dbReference type="eggNOG" id="COG3168">
    <property type="taxonomic scope" value="Bacteria"/>
</dbReference>
<dbReference type="KEGG" id="ftc:DA46_2013"/>
<dbReference type="KEGG" id="ftz:CH68_862"/>
<dbReference type="AlphaFoldDB" id="A0A0B6E524"/>
<sequence>MIKNKKFKKIFFIILIGSYNLAFASYESRINEVNQLIQANMKSVKSTEKLDIPEYKGDTLTFERLSKIRNVFNMDHYLPFEKKAPIIRSQQNKNIVKLKPIVIPPELQKIMDAKATSLQRYPLDSFKFKGVVYQNNQKWGVVENSMENKPMYLKKGELVGQNYGQVEDVTKEGIVIDEWKKDDLKRVWEKIQTVIH</sequence>
<dbReference type="RefSeq" id="WP_003015349.1">
    <property type="nucleotide sequence ID" value="NZ_AP023459.1"/>
</dbReference>
<feature type="signal peptide" evidence="1">
    <location>
        <begin position="1"/>
        <end position="24"/>
    </location>
</feature>
<dbReference type="InterPro" id="IPR007446">
    <property type="entry name" value="PilP"/>
</dbReference>
<comment type="caution">
    <text evidence="3">The sequence shown here is derived from an EMBL/GenBank/DDBJ whole genome shotgun (WGS) entry which is preliminary data.</text>
</comment>
<dbReference type="OMA" id="YSNCYAS"/>
<accession>A0A0B6E524</accession>
<protein>
    <submittedName>
        <fullName evidence="3">Pilus assembly protein PilP</fullName>
    </submittedName>
</protein>
<dbReference type="EMBL" id="JAAGJP010000016">
    <property type="protein sequence ID" value="NDS68144.1"/>
    <property type="molecule type" value="Genomic_DNA"/>
</dbReference>
<dbReference type="Gene3D" id="2.30.30.830">
    <property type="match status" value="1"/>
</dbReference>
<evidence type="ECO:0000313" key="2">
    <source>
        <dbReference type="EMBL" id="NDR88548.1"/>
    </source>
</evidence>
<dbReference type="HOGENOM" id="CLU_119937_0_0_6"/>
<evidence type="ECO:0000313" key="3">
    <source>
        <dbReference type="EMBL" id="NDS68144.1"/>
    </source>
</evidence>
<reference evidence="3" key="2">
    <citation type="submission" date="2020-02" db="EMBL/GenBank/DDBJ databases">
        <title>Using affinity propagation clustering for identifying bacterial clades and subclades with whole-genome sequences of Francisella tularensis.</title>
        <authorList>
            <person name="Homeier-Bachmann T."/>
            <person name="Abdel-Glil M.Y."/>
            <person name="Hackbart A."/>
            <person name="Hotzel H."/>
            <person name="Tomaso H."/>
        </authorList>
    </citation>
    <scope>NUCLEOTIDE SEQUENCE</scope>
    <source>
        <strain evidence="3">15T0085</strain>
        <strain evidence="2">17T1429</strain>
    </source>
</reference>
<keyword evidence="1" id="KW-0732">Signal</keyword>
<dbReference type="KEGG" id="ftv:CH67_1131"/>
<dbReference type="SMR" id="A0A0B6E524"/>
<proteinExistence type="predicted"/>
<dbReference type="EMBL" id="JAAGKH010000011">
    <property type="protein sequence ID" value="NDR88548.1"/>
    <property type="molecule type" value="Genomic_DNA"/>
</dbReference>
<gene>
    <name evidence="3" type="ORF">FWI86_03425</name>
    <name evidence="2" type="ORF">FWJ04_02295</name>
</gene>